<proteinExistence type="predicted"/>
<dbReference type="EMBL" id="VSSQ01043640">
    <property type="protein sequence ID" value="MPM97352.1"/>
    <property type="molecule type" value="Genomic_DNA"/>
</dbReference>
<gene>
    <name evidence="1" type="ORF">SDC9_144525</name>
</gene>
<sequence>MCSATLRSQNQTSSPKNFFAEIQLGAIYTDPIISSNDSGTLTEASVTLGYNISQRFSAGIGLSTIHFLTATPYIYGKIKFGDISKKNTIPFLSLSAGYTESFEKTDTRVDMITIQPKLGLSFYGKKKKSSLLLYAGALIYQNKVLPSIGIGLGF</sequence>
<name>A0A645E9P3_9ZZZZ</name>
<comment type="caution">
    <text evidence="1">The sequence shown here is derived from an EMBL/GenBank/DDBJ whole genome shotgun (WGS) entry which is preliminary data.</text>
</comment>
<dbReference type="AlphaFoldDB" id="A0A645E9P3"/>
<evidence type="ECO:0008006" key="2">
    <source>
        <dbReference type="Google" id="ProtNLM"/>
    </source>
</evidence>
<organism evidence="1">
    <name type="scientific">bioreactor metagenome</name>
    <dbReference type="NCBI Taxonomy" id="1076179"/>
    <lineage>
        <taxon>unclassified sequences</taxon>
        <taxon>metagenomes</taxon>
        <taxon>ecological metagenomes</taxon>
    </lineage>
</organism>
<reference evidence="1" key="1">
    <citation type="submission" date="2019-08" db="EMBL/GenBank/DDBJ databases">
        <authorList>
            <person name="Kucharzyk K."/>
            <person name="Murdoch R.W."/>
            <person name="Higgins S."/>
            <person name="Loffler F."/>
        </authorList>
    </citation>
    <scope>NUCLEOTIDE SEQUENCE</scope>
</reference>
<evidence type="ECO:0000313" key="1">
    <source>
        <dbReference type="EMBL" id="MPM97352.1"/>
    </source>
</evidence>
<protein>
    <recommendedName>
        <fullName evidence="2">Outer membrane protein beta-barrel domain-containing protein</fullName>
    </recommendedName>
</protein>
<accession>A0A645E9P3</accession>